<comment type="similarity">
    <text evidence="1">Belongs to the isochorismatase family.</text>
</comment>
<dbReference type="InterPro" id="IPR050272">
    <property type="entry name" value="Isochorismatase-like_hydrls"/>
</dbReference>
<gene>
    <name evidence="4" type="ORF">JMJ35_004922</name>
</gene>
<evidence type="ECO:0000313" key="5">
    <source>
        <dbReference type="Proteomes" id="UP001166286"/>
    </source>
</evidence>
<dbReference type="InterPro" id="IPR036380">
    <property type="entry name" value="Isochorismatase-like_sf"/>
</dbReference>
<keyword evidence="5" id="KW-1185">Reference proteome</keyword>
<dbReference type="Pfam" id="PF00857">
    <property type="entry name" value="Isochorismatase"/>
    <property type="match status" value="1"/>
</dbReference>
<dbReference type="CDD" id="cd00431">
    <property type="entry name" value="cysteine_hydrolases"/>
    <property type="match status" value="1"/>
</dbReference>
<dbReference type="PANTHER" id="PTHR43540">
    <property type="entry name" value="PEROXYUREIDOACRYLATE/UREIDOACRYLATE AMIDOHYDROLASE-RELATED"/>
    <property type="match status" value="1"/>
</dbReference>
<dbReference type="Gene3D" id="3.40.50.850">
    <property type="entry name" value="Isochorismatase-like"/>
    <property type="match status" value="1"/>
</dbReference>
<reference evidence="4" key="1">
    <citation type="submission" date="2023-03" db="EMBL/GenBank/DDBJ databases">
        <title>Complete genome of Cladonia borealis.</title>
        <authorList>
            <person name="Park H."/>
        </authorList>
    </citation>
    <scope>NUCLEOTIDE SEQUENCE</scope>
    <source>
        <strain evidence="4">ANT050790</strain>
    </source>
</reference>
<proteinExistence type="inferred from homology"/>
<name>A0AA39R153_9LECA</name>
<dbReference type="InterPro" id="IPR000868">
    <property type="entry name" value="Isochorismatase-like_dom"/>
</dbReference>
<protein>
    <recommendedName>
        <fullName evidence="3">Isochorismatase-like domain-containing protein</fullName>
    </recommendedName>
</protein>
<evidence type="ECO:0000259" key="3">
    <source>
        <dbReference type="Pfam" id="PF00857"/>
    </source>
</evidence>
<evidence type="ECO:0000313" key="4">
    <source>
        <dbReference type="EMBL" id="KAK0512905.1"/>
    </source>
</evidence>
<feature type="domain" description="Isochorismatase-like" evidence="3">
    <location>
        <begin position="166"/>
        <end position="255"/>
    </location>
</feature>
<evidence type="ECO:0000256" key="2">
    <source>
        <dbReference type="ARBA" id="ARBA00022801"/>
    </source>
</evidence>
<accession>A0AA39R153</accession>
<sequence length="287" mass="31281">MPAEQQEVIGGKKNFWLHSEADGFDLTHPATPTCPPLYPRVLLETSKARVAIDPAKSALVIVDLQNYFLSPFLGRPVDAVGLKAVDKLLQYAIPACRKVGIQIVWLNWGLTEQDIDEMPPTIVKGFAADNNFNGDRRIKGLGSDIGAVELEDGSVIKGGLVLMRDQWNTASYTPLEEKHQPQDIWIHKNRLSGFWGGTAIQDVLTSRGIRTLIFAGANTDQCVGSSLLDACMKGWDCLLLSDGCATTSPNFAKQCIEFNSEQGWGFVLSCEDLAKGVDGMQTAPSIT</sequence>
<dbReference type="PANTHER" id="PTHR43540:SF9">
    <property type="entry name" value="FAMILY HYDROLASE, PUTATIVE (AFU_ORTHOLOGUE AFUA_2G08700)-RELATED"/>
    <property type="match status" value="1"/>
</dbReference>
<dbReference type="EMBL" id="JAFEKC020000009">
    <property type="protein sequence ID" value="KAK0512905.1"/>
    <property type="molecule type" value="Genomic_DNA"/>
</dbReference>
<dbReference type="SUPFAM" id="SSF52499">
    <property type="entry name" value="Isochorismatase-like hydrolases"/>
    <property type="match status" value="1"/>
</dbReference>
<keyword evidence="2" id="KW-0378">Hydrolase</keyword>
<dbReference type="Proteomes" id="UP001166286">
    <property type="component" value="Unassembled WGS sequence"/>
</dbReference>
<evidence type="ECO:0000256" key="1">
    <source>
        <dbReference type="ARBA" id="ARBA00006336"/>
    </source>
</evidence>
<dbReference type="GO" id="GO:0016787">
    <property type="term" value="F:hydrolase activity"/>
    <property type="evidence" value="ECO:0007669"/>
    <property type="project" value="UniProtKB-KW"/>
</dbReference>
<dbReference type="AlphaFoldDB" id="A0AA39R153"/>
<comment type="caution">
    <text evidence="4">The sequence shown here is derived from an EMBL/GenBank/DDBJ whole genome shotgun (WGS) entry which is preliminary data.</text>
</comment>
<organism evidence="4 5">
    <name type="scientific">Cladonia borealis</name>
    <dbReference type="NCBI Taxonomy" id="184061"/>
    <lineage>
        <taxon>Eukaryota</taxon>
        <taxon>Fungi</taxon>
        <taxon>Dikarya</taxon>
        <taxon>Ascomycota</taxon>
        <taxon>Pezizomycotina</taxon>
        <taxon>Lecanoromycetes</taxon>
        <taxon>OSLEUM clade</taxon>
        <taxon>Lecanoromycetidae</taxon>
        <taxon>Lecanorales</taxon>
        <taxon>Lecanorineae</taxon>
        <taxon>Cladoniaceae</taxon>
        <taxon>Cladonia</taxon>
    </lineage>
</organism>